<proteinExistence type="predicted"/>
<evidence type="ECO:0000313" key="2">
    <source>
        <dbReference type="WBParaSite" id="SPAL_0000799200.1"/>
    </source>
</evidence>
<reference evidence="2" key="1">
    <citation type="submission" date="2017-02" db="UniProtKB">
        <authorList>
            <consortium name="WormBaseParasite"/>
        </authorList>
    </citation>
    <scope>IDENTIFICATION</scope>
</reference>
<dbReference type="WBParaSite" id="SPAL_0000799200.1">
    <property type="protein sequence ID" value="SPAL_0000799200.1"/>
    <property type="gene ID" value="SPAL_0000799200"/>
</dbReference>
<dbReference type="AlphaFoldDB" id="A0A0N5BQ18"/>
<accession>A0A0N5BQ18</accession>
<organism evidence="1 2">
    <name type="scientific">Strongyloides papillosus</name>
    <name type="common">Intestinal threadworm</name>
    <dbReference type="NCBI Taxonomy" id="174720"/>
    <lineage>
        <taxon>Eukaryota</taxon>
        <taxon>Metazoa</taxon>
        <taxon>Ecdysozoa</taxon>
        <taxon>Nematoda</taxon>
        <taxon>Chromadorea</taxon>
        <taxon>Rhabditida</taxon>
        <taxon>Tylenchina</taxon>
        <taxon>Panagrolaimomorpha</taxon>
        <taxon>Strongyloidoidea</taxon>
        <taxon>Strongyloididae</taxon>
        <taxon>Strongyloides</taxon>
    </lineage>
</organism>
<evidence type="ECO:0000313" key="1">
    <source>
        <dbReference type="Proteomes" id="UP000046392"/>
    </source>
</evidence>
<dbReference type="Proteomes" id="UP000046392">
    <property type="component" value="Unplaced"/>
</dbReference>
<protein>
    <submittedName>
        <fullName evidence="2">SH3b domain-containing protein</fullName>
    </submittedName>
</protein>
<name>A0A0N5BQ18_STREA</name>
<keyword evidence="1" id="KW-1185">Reference proteome</keyword>
<sequence>MFGQKPIFKLDDREEVEKIVDFKDNEIIRSQTYLLVEQLIEAVRGKRYDEDNYEVTRCGNGDKLDVTDKPLGDLERKSLLKKLKVGDRVIIRDHTSIKWDTIYSEDNDNAYIVKSLLKNAAYVVKEKKRGRLKKVYLQDFKLI</sequence>